<organism evidence="2">
    <name type="scientific">Fagus sylvatica</name>
    <name type="common">Beechnut</name>
    <dbReference type="NCBI Taxonomy" id="28930"/>
    <lineage>
        <taxon>Eukaryota</taxon>
        <taxon>Viridiplantae</taxon>
        <taxon>Streptophyta</taxon>
        <taxon>Embryophyta</taxon>
        <taxon>Tracheophyta</taxon>
        <taxon>Spermatophyta</taxon>
        <taxon>Magnoliopsida</taxon>
        <taxon>eudicotyledons</taxon>
        <taxon>Gunneridae</taxon>
        <taxon>Pentapetalae</taxon>
        <taxon>rosids</taxon>
        <taxon>fabids</taxon>
        <taxon>Fagales</taxon>
        <taxon>Fagaceae</taxon>
        <taxon>Fagus</taxon>
    </lineage>
</organism>
<evidence type="ECO:0000313" key="2">
    <source>
        <dbReference type="EMBL" id="SPD02748.1"/>
    </source>
</evidence>
<accession>A0A2N9GTF3</accession>
<dbReference type="InterPro" id="IPR039292">
    <property type="entry name" value="SICKLE"/>
</dbReference>
<dbReference type="InterPro" id="IPR028265">
    <property type="entry name" value="TTDN1/SICKLE"/>
</dbReference>
<dbReference type="GO" id="GO:0035196">
    <property type="term" value="P:miRNA processing"/>
    <property type="evidence" value="ECO:0007669"/>
    <property type="project" value="InterPro"/>
</dbReference>
<dbReference type="Pfam" id="PF15502">
    <property type="entry name" value="MPLKIP"/>
    <property type="match status" value="1"/>
</dbReference>
<reference evidence="2" key="1">
    <citation type="submission" date="2018-02" db="EMBL/GenBank/DDBJ databases">
        <authorList>
            <person name="Cohen D.B."/>
            <person name="Kent A.D."/>
        </authorList>
    </citation>
    <scope>NUCLEOTIDE SEQUENCE</scope>
</reference>
<gene>
    <name evidence="2" type="ORF">FSB_LOCUS30630</name>
</gene>
<evidence type="ECO:0000256" key="1">
    <source>
        <dbReference type="SAM" id="MobiDB-lite"/>
    </source>
</evidence>
<feature type="compositionally biased region" description="Polar residues" evidence="1">
    <location>
        <begin position="166"/>
        <end position="176"/>
    </location>
</feature>
<dbReference type="AlphaFoldDB" id="A0A2N9GTF3"/>
<feature type="compositionally biased region" description="Polar residues" evidence="1">
    <location>
        <begin position="62"/>
        <end position="72"/>
    </location>
</feature>
<name>A0A2N9GTF3_FAGSY</name>
<dbReference type="EMBL" id="OIVN01002335">
    <property type="protein sequence ID" value="SPD02748.1"/>
    <property type="molecule type" value="Genomic_DNA"/>
</dbReference>
<feature type="region of interest" description="Disordered" evidence="1">
    <location>
        <begin position="53"/>
        <end position="127"/>
    </location>
</feature>
<dbReference type="PANTHER" id="PTHR36054:SF2">
    <property type="entry name" value="PROTEIN SICKLE"/>
    <property type="match status" value="1"/>
</dbReference>
<feature type="region of interest" description="Disordered" evidence="1">
    <location>
        <begin position="166"/>
        <end position="192"/>
    </location>
</feature>
<feature type="compositionally biased region" description="Low complexity" evidence="1">
    <location>
        <begin position="103"/>
        <end position="113"/>
    </location>
</feature>
<proteinExistence type="predicted"/>
<sequence>MNPGMTLSPAHQIQISSSPNQIMYQAQGSYYSPGPHRSPIGMVSPFTMHPRTPEVWNGPIGPTSNSFPNNPSRGGLLPSPGFGPRGSPHFNTGQGRGRGGSRWYGSSRSPGLGQSSGRGRGSHARLSGPEQFYNESMLEDPWKFLKPVVWRSVSVYVNSLNTPDSSKSWITKSLSTKNPKVSEPSNKSSSQPSLAEYLAALFNEAVNSAPGI</sequence>
<dbReference type="PANTHER" id="PTHR36054">
    <property type="entry name" value="PROTEIN SICKLE"/>
    <property type="match status" value="1"/>
</dbReference>
<protein>
    <submittedName>
        <fullName evidence="2">Uncharacterized protein</fullName>
    </submittedName>
</protein>
<dbReference type="GO" id="GO:0000398">
    <property type="term" value="P:mRNA splicing, via spliceosome"/>
    <property type="evidence" value="ECO:0007669"/>
    <property type="project" value="InterPro"/>
</dbReference>
<feature type="compositionally biased region" description="Low complexity" evidence="1">
    <location>
        <begin position="177"/>
        <end position="192"/>
    </location>
</feature>